<feature type="domain" description="FecR protein" evidence="2">
    <location>
        <begin position="124"/>
        <end position="213"/>
    </location>
</feature>
<dbReference type="Pfam" id="PF16220">
    <property type="entry name" value="DUF4880"/>
    <property type="match status" value="1"/>
</dbReference>
<dbReference type="Gene3D" id="3.55.50.30">
    <property type="match status" value="1"/>
</dbReference>
<dbReference type="InterPro" id="IPR012373">
    <property type="entry name" value="Ferrdict_sens_TM"/>
</dbReference>
<dbReference type="EMBL" id="JADIKE010000029">
    <property type="protein sequence ID" value="MBM7124829.1"/>
    <property type="molecule type" value="Genomic_DNA"/>
</dbReference>
<keyword evidence="1" id="KW-1133">Transmembrane helix</keyword>
<dbReference type="PANTHER" id="PTHR30273:SF2">
    <property type="entry name" value="PROTEIN FECR"/>
    <property type="match status" value="1"/>
</dbReference>
<keyword evidence="5" id="KW-1185">Reference proteome</keyword>
<dbReference type="InterPro" id="IPR032623">
    <property type="entry name" value="FecR_N"/>
</dbReference>
<comment type="caution">
    <text evidence="4">The sequence shown here is derived from an EMBL/GenBank/DDBJ whole genome shotgun (WGS) entry which is preliminary data.</text>
</comment>
<gene>
    <name evidence="4" type="ORF">ISP19_05500</name>
</gene>
<proteinExistence type="predicted"/>
<dbReference type="PIRSF" id="PIRSF018266">
    <property type="entry name" value="FecR"/>
    <property type="match status" value="1"/>
</dbReference>
<dbReference type="InterPro" id="IPR006860">
    <property type="entry name" value="FecR"/>
</dbReference>
<dbReference type="PANTHER" id="PTHR30273">
    <property type="entry name" value="PERIPLASMIC SIGNAL SENSOR AND SIGMA FACTOR ACTIVATOR FECR-RELATED"/>
    <property type="match status" value="1"/>
</dbReference>
<evidence type="ECO:0000313" key="5">
    <source>
        <dbReference type="Proteomes" id="UP001430149"/>
    </source>
</evidence>
<feature type="domain" description="FecR N-terminal" evidence="3">
    <location>
        <begin position="16"/>
        <end position="58"/>
    </location>
</feature>
<sequence>MDRRDTDVATELGIYDEAERWFVHLLEPDCPADARAAFERWLAADPAHAAAYRDIEQLWKQSKDALKDPAVMAAASRALLREPSVRSPKRWLIPTFAVGLAALLALAIVPRWLAPPADPAGIAYTTAAGQQQAVKLADGSSILLDTDSKVVVRYSERTRRVDLLHGQAQFTVQGNHAWPFVVHAGSGTVTAVGTQFQVRLDDQATDVALLKGKLAIAAQSPDGATQDASLVAGQALTYDQSGHITPVHPIDLQQAQGWTQGKLFVHDWRLPALIAEMNRYSDTKLQIGDPSLQDVHISGVFRTNDQQTLLLLLQQGWPIHARRISATQIELLRNR</sequence>
<accession>A0ABS2K0R2</accession>
<dbReference type="RefSeq" id="WP_204680356.1">
    <property type="nucleotide sequence ID" value="NZ_BSNR01000011.1"/>
</dbReference>
<keyword evidence="1" id="KW-0812">Transmembrane</keyword>
<dbReference type="Pfam" id="PF04773">
    <property type="entry name" value="FecR"/>
    <property type="match status" value="1"/>
</dbReference>
<evidence type="ECO:0000256" key="1">
    <source>
        <dbReference type="SAM" id="Phobius"/>
    </source>
</evidence>
<dbReference type="Proteomes" id="UP001430149">
    <property type="component" value="Unassembled WGS sequence"/>
</dbReference>
<keyword evidence="1" id="KW-0472">Membrane</keyword>
<protein>
    <submittedName>
        <fullName evidence="4">FecR domain-containing protein</fullName>
    </submittedName>
</protein>
<dbReference type="Gene3D" id="2.60.120.1440">
    <property type="match status" value="1"/>
</dbReference>
<feature type="transmembrane region" description="Helical" evidence="1">
    <location>
        <begin position="91"/>
        <end position="113"/>
    </location>
</feature>
<organism evidence="4 5">
    <name type="scientific">Dyella flava</name>
    <dbReference type="NCBI Taxonomy" id="1920170"/>
    <lineage>
        <taxon>Bacteria</taxon>
        <taxon>Pseudomonadati</taxon>
        <taxon>Pseudomonadota</taxon>
        <taxon>Gammaproteobacteria</taxon>
        <taxon>Lysobacterales</taxon>
        <taxon>Rhodanobacteraceae</taxon>
        <taxon>Dyella</taxon>
    </lineage>
</organism>
<reference evidence="4" key="1">
    <citation type="submission" date="2020-10" db="EMBL/GenBank/DDBJ databases">
        <title>Phylogeny of dyella-like bacteria.</title>
        <authorList>
            <person name="Fu J."/>
        </authorList>
    </citation>
    <scope>NUCLEOTIDE SEQUENCE</scope>
    <source>
        <strain evidence="4">DHOC52</strain>
    </source>
</reference>
<name>A0ABS2K0R2_9GAMM</name>
<evidence type="ECO:0000259" key="2">
    <source>
        <dbReference type="Pfam" id="PF04773"/>
    </source>
</evidence>
<evidence type="ECO:0000259" key="3">
    <source>
        <dbReference type="Pfam" id="PF16220"/>
    </source>
</evidence>
<evidence type="ECO:0000313" key="4">
    <source>
        <dbReference type="EMBL" id="MBM7124829.1"/>
    </source>
</evidence>